<keyword evidence="2" id="KW-1185">Reference proteome</keyword>
<dbReference type="Proteomes" id="UP000254869">
    <property type="component" value="Unassembled WGS sequence"/>
</dbReference>
<organism evidence="1 2">
    <name type="scientific">Nocardia pseudobrasiliensis</name>
    <dbReference type="NCBI Taxonomy" id="45979"/>
    <lineage>
        <taxon>Bacteria</taxon>
        <taxon>Bacillati</taxon>
        <taxon>Actinomycetota</taxon>
        <taxon>Actinomycetes</taxon>
        <taxon>Mycobacteriales</taxon>
        <taxon>Nocardiaceae</taxon>
        <taxon>Nocardia</taxon>
    </lineage>
</organism>
<accession>A0A370IB61</accession>
<dbReference type="InterPro" id="IPR052939">
    <property type="entry name" value="23S_rRNA_MeTrnsfrase_RlmA"/>
</dbReference>
<dbReference type="AlphaFoldDB" id="A0A370IB61"/>
<proteinExistence type="predicted"/>
<dbReference type="STRING" id="1210086.GCA_001613105_00942"/>
<evidence type="ECO:0000313" key="1">
    <source>
        <dbReference type="EMBL" id="RDI67965.1"/>
    </source>
</evidence>
<name>A0A370IB61_9NOCA</name>
<protein>
    <submittedName>
        <fullName evidence="1">Uncharacterized protein</fullName>
    </submittedName>
</protein>
<dbReference type="PANTHER" id="PTHR43460:SF1">
    <property type="entry name" value="METHYLTRANSFERASE TYPE 11 DOMAIN-CONTAINING PROTEIN"/>
    <property type="match status" value="1"/>
</dbReference>
<comment type="caution">
    <text evidence="1">The sequence shown here is derived from an EMBL/GenBank/DDBJ whole genome shotgun (WGS) entry which is preliminary data.</text>
</comment>
<dbReference type="PANTHER" id="PTHR43460">
    <property type="entry name" value="METHYLTRANSFERASE"/>
    <property type="match status" value="1"/>
</dbReference>
<sequence length="51" mass="5952">MVYFPRKVIWMVPGFTVEAHRDRLRELDEQIRADGPFVAHSARTLIEATKP</sequence>
<evidence type="ECO:0000313" key="2">
    <source>
        <dbReference type="Proteomes" id="UP000254869"/>
    </source>
</evidence>
<gene>
    <name evidence="1" type="ORF">DFR76_102366</name>
</gene>
<dbReference type="EMBL" id="QQBC01000002">
    <property type="protein sequence ID" value="RDI67965.1"/>
    <property type="molecule type" value="Genomic_DNA"/>
</dbReference>
<reference evidence="1 2" key="1">
    <citation type="submission" date="2018-07" db="EMBL/GenBank/DDBJ databases">
        <title>Genomic Encyclopedia of Type Strains, Phase IV (KMG-IV): sequencing the most valuable type-strain genomes for metagenomic binning, comparative biology and taxonomic classification.</title>
        <authorList>
            <person name="Goeker M."/>
        </authorList>
    </citation>
    <scope>NUCLEOTIDE SEQUENCE [LARGE SCALE GENOMIC DNA]</scope>
    <source>
        <strain evidence="1 2">DSM 44290</strain>
    </source>
</reference>